<dbReference type="SUPFAM" id="SSF51206">
    <property type="entry name" value="cAMP-binding domain-like"/>
    <property type="match status" value="1"/>
</dbReference>
<sequence>MSSSKHDHIKAEFLNPLLERNLQQWKQICPSIQEIEIPDKHFLYRQGESCASLFWIKEGIVKLSYLTIQGNELTLALIKSGGITGQLQQDCANPVMQESAQALGKVSFYRIEYEDFKKLIYRWPEWSWAVFETMSNRQQQIERKLRTILTQPVDKRVIATLLDLAQLFGTRCKHGYSLEVFLTQQELADLVGASRSVVSTIMNEFRNRGLLDYTREQICINDAALINEQSFD</sequence>
<dbReference type="InterPro" id="IPR036388">
    <property type="entry name" value="WH-like_DNA-bd_sf"/>
</dbReference>
<feature type="domain" description="Cyclic nucleotide-binding" evidence="4">
    <location>
        <begin position="27"/>
        <end position="120"/>
    </location>
</feature>
<dbReference type="GO" id="GO:0003700">
    <property type="term" value="F:DNA-binding transcription factor activity"/>
    <property type="evidence" value="ECO:0007669"/>
    <property type="project" value="TreeGrafter"/>
</dbReference>
<keyword evidence="6" id="KW-0808">Transferase</keyword>
<dbReference type="InterPro" id="IPR036390">
    <property type="entry name" value="WH_DNA-bd_sf"/>
</dbReference>
<dbReference type="InterPro" id="IPR000595">
    <property type="entry name" value="cNMP-bd_dom"/>
</dbReference>
<dbReference type="PROSITE" id="PS51063">
    <property type="entry name" value="HTH_CRP_2"/>
    <property type="match status" value="1"/>
</dbReference>
<evidence type="ECO:0000256" key="3">
    <source>
        <dbReference type="ARBA" id="ARBA00023163"/>
    </source>
</evidence>
<gene>
    <name evidence="6" type="ORF">SAMN05421882_100639</name>
</gene>
<dbReference type="SUPFAM" id="SSF46785">
    <property type="entry name" value="Winged helix' DNA-binding domain"/>
    <property type="match status" value="1"/>
</dbReference>
<dbReference type="CDD" id="cd00038">
    <property type="entry name" value="CAP_ED"/>
    <property type="match status" value="1"/>
</dbReference>
<dbReference type="PANTHER" id="PTHR24567:SF28">
    <property type="entry name" value="LISTERIOLYSIN REGULATORY PROTEIN"/>
    <property type="match status" value="1"/>
</dbReference>
<dbReference type="RefSeq" id="WP_074665654.1">
    <property type="nucleotide sequence ID" value="NZ_FNNH01000006.1"/>
</dbReference>
<accession>A0A1H2S563</accession>
<protein>
    <submittedName>
        <fullName evidence="6">cAMP-binding domain of CRP or a regulatory subunit of cAMP-dependent protein kinases</fullName>
    </submittedName>
</protein>
<dbReference type="Pfam" id="PF13545">
    <property type="entry name" value="HTH_Crp_2"/>
    <property type="match status" value="1"/>
</dbReference>
<dbReference type="PANTHER" id="PTHR24567">
    <property type="entry name" value="CRP FAMILY TRANSCRIPTIONAL REGULATORY PROTEIN"/>
    <property type="match status" value="1"/>
</dbReference>
<evidence type="ECO:0000256" key="2">
    <source>
        <dbReference type="ARBA" id="ARBA00023125"/>
    </source>
</evidence>
<dbReference type="InterPro" id="IPR012318">
    <property type="entry name" value="HTH_CRP"/>
</dbReference>
<keyword evidence="3" id="KW-0804">Transcription</keyword>
<feature type="domain" description="HTH crp-type" evidence="5">
    <location>
        <begin position="151"/>
        <end position="224"/>
    </location>
</feature>
<dbReference type="InterPro" id="IPR018490">
    <property type="entry name" value="cNMP-bd_dom_sf"/>
</dbReference>
<evidence type="ECO:0000259" key="5">
    <source>
        <dbReference type="PROSITE" id="PS51063"/>
    </source>
</evidence>
<dbReference type="SMART" id="SM00419">
    <property type="entry name" value="HTH_CRP"/>
    <property type="match status" value="1"/>
</dbReference>
<dbReference type="Gene3D" id="2.60.120.10">
    <property type="entry name" value="Jelly Rolls"/>
    <property type="match status" value="1"/>
</dbReference>
<name>A0A1H2S563_9PROT</name>
<dbReference type="AlphaFoldDB" id="A0A1H2S563"/>
<reference evidence="6 7" key="1">
    <citation type="submission" date="2016-10" db="EMBL/GenBank/DDBJ databases">
        <authorList>
            <person name="de Groot N.N."/>
        </authorList>
    </citation>
    <scope>NUCLEOTIDE SEQUENCE [LARGE SCALE GENOMIC DNA]</scope>
    <source>
        <strain evidence="6 7">Nm110</strain>
    </source>
</reference>
<keyword evidence="2" id="KW-0238">DNA-binding</keyword>
<dbReference type="Proteomes" id="UP000183454">
    <property type="component" value="Unassembled WGS sequence"/>
</dbReference>
<dbReference type="InterPro" id="IPR014710">
    <property type="entry name" value="RmlC-like_jellyroll"/>
</dbReference>
<evidence type="ECO:0000256" key="1">
    <source>
        <dbReference type="ARBA" id="ARBA00023015"/>
    </source>
</evidence>
<dbReference type="GO" id="GO:0016301">
    <property type="term" value="F:kinase activity"/>
    <property type="evidence" value="ECO:0007669"/>
    <property type="project" value="UniProtKB-KW"/>
</dbReference>
<dbReference type="PROSITE" id="PS50042">
    <property type="entry name" value="CNMP_BINDING_3"/>
    <property type="match status" value="1"/>
</dbReference>
<evidence type="ECO:0000313" key="7">
    <source>
        <dbReference type="Proteomes" id="UP000183454"/>
    </source>
</evidence>
<dbReference type="GO" id="GO:0003677">
    <property type="term" value="F:DNA binding"/>
    <property type="evidence" value="ECO:0007669"/>
    <property type="project" value="UniProtKB-KW"/>
</dbReference>
<dbReference type="GO" id="GO:0005829">
    <property type="term" value="C:cytosol"/>
    <property type="evidence" value="ECO:0007669"/>
    <property type="project" value="TreeGrafter"/>
</dbReference>
<evidence type="ECO:0000313" key="6">
    <source>
        <dbReference type="EMBL" id="SDW26708.1"/>
    </source>
</evidence>
<dbReference type="Pfam" id="PF00027">
    <property type="entry name" value="cNMP_binding"/>
    <property type="match status" value="1"/>
</dbReference>
<dbReference type="InterPro" id="IPR050397">
    <property type="entry name" value="Env_Response_Regulators"/>
</dbReference>
<dbReference type="Gene3D" id="1.10.10.10">
    <property type="entry name" value="Winged helix-like DNA-binding domain superfamily/Winged helix DNA-binding domain"/>
    <property type="match status" value="1"/>
</dbReference>
<organism evidence="6 7">
    <name type="scientific">Nitrosomonas communis</name>
    <dbReference type="NCBI Taxonomy" id="44574"/>
    <lineage>
        <taxon>Bacteria</taxon>
        <taxon>Pseudomonadati</taxon>
        <taxon>Pseudomonadota</taxon>
        <taxon>Betaproteobacteria</taxon>
        <taxon>Nitrosomonadales</taxon>
        <taxon>Nitrosomonadaceae</taxon>
        <taxon>Nitrosomonas</taxon>
    </lineage>
</organism>
<keyword evidence="6" id="KW-0418">Kinase</keyword>
<evidence type="ECO:0000259" key="4">
    <source>
        <dbReference type="PROSITE" id="PS50042"/>
    </source>
</evidence>
<keyword evidence="1" id="KW-0805">Transcription regulation</keyword>
<dbReference type="EMBL" id="FNNH01000006">
    <property type="protein sequence ID" value="SDW26708.1"/>
    <property type="molecule type" value="Genomic_DNA"/>
</dbReference>
<proteinExistence type="predicted"/>